<protein>
    <submittedName>
        <fullName evidence="6">Putative DNA primase-phage associated</fullName>
    </submittedName>
</protein>
<dbReference type="Gene3D" id="3.40.50.300">
    <property type="entry name" value="P-loop containing nucleotide triphosphate hydrolases"/>
    <property type="match status" value="1"/>
</dbReference>
<dbReference type="NCBIfam" id="TIGR01613">
    <property type="entry name" value="primase_Cterm"/>
    <property type="match status" value="1"/>
</dbReference>
<dbReference type="RefSeq" id="WP_000151864.1">
    <property type="nucleotide sequence ID" value="NZ_CABFJA010000001.1"/>
</dbReference>
<dbReference type="Pfam" id="PF19263">
    <property type="entry name" value="DUF5906"/>
    <property type="match status" value="1"/>
</dbReference>
<keyword evidence="3" id="KW-0347">Helicase</keyword>
<dbReference type="PROSITE" id="PS51206">
    <property type="entry name" value="SF3_HELICASE_1"/>
    <property type="match status" value="1"/>
</dbReference>
<reference evidence="6 7" key="1">
    <citation type="submission" date="2015-04" db="EMBL/GenBank/DDBJ databases">
        <authorList>
            <person name="Syromyatnikov M.Y."/>
            <person name="Popov V.N."/>
        </authorList>
    </citation>
    <scope>NUCLEOTIDE SEQUENCE [LARGE SCALE GENOMIC DNA]</scope>
    <source>
        <strain evidence="6 7">AH1</strain>
    </source>
</reference>
<dbReference type="InterPro" id="IPR027417">
    <property type="entry name" value="P-loop_NTPase"/>
</dbReference>
<dbReference type="EMBL" id="CVOQ01000027">
    <property type="protein sequence ID" value="CRI15110.1"/>
    <property type="molecule type" value="Genomic_DNA"/>
</dbReference>
<feature type="domain" description="SF3 helicase" evidence="5">
    <location>
        <begin position="156"/>
        <end position="310"/>
    </location>
</feature>
<dbReference type="SUPFAM" id="SSF52540">
    <property type="entry name" value="P-loop containing nucleoside triphosphate hydrolases"/>
    <property type="match status" value="1"/>
</dbReference>
<keyword evidence="4" id="KW-0067">ATP-binding</keyword>
<proteinExistence type="predicted"/>
<dbReference type="GO" id="GO:0004386">
    <property type="term" value="F:helicase activity"/>
    <property type="evidence" value="ECO:0007669"/>
    <property type="project" value="UniProtKB-KW"/>
</dbReference>
<dbReference type="Proteomes" id="UP000039437">
    <property type="component" value="Unassembled WGS sequence"/>
</dbReference>
<accession>A0A0U1MQK2</accession>
<keyword evidence="2" id="KW-0378">Hydrolase</keyword>
<name>A0A0U1MQK2_STAAU</name>
<evidence type="ECO:0000259" key="5">
    <source>
        <dbReference type="PROSITE" id="PS51206"/>
    </source>
</evidence>
<dbReference type="InterPro" id="IPR014818">
    <property type="entry name" value="Phage/plasmid_primase_P4_C"/>
</dbReference>
<dbReference type="Pfam" id="PF08706">
    <property type="entry name" value="D5_N"/>
    <property type="match status" value="1"/>
</dbReference>
<dbReference type="Pfam" id="PF03288">
    <property type="entry name" value="Pox_D5"/>
    <property type="match status" value="1"/>
</dbReference>
<keyword evidence="1" id="KW-0547">Nucleotide-binding</keyword>
<dbReference type="GO" id="GO:0016787">
    <property type="term" value="F:hydrolase activity"/>
    <property type="evidence" value="ECO:0007669"/>
    <property type="project" value="UniProtKB-KW"/>
</dbReference>
<evidence type="ECO:0000256" key="4">
    <source>
        <dbReference type="ARBA" id="ARBA00022840"/>
    </source>
</evidence>
<dbReference type="GO" id="GO:0005524">
    <property type="term" value="F:ATP binding"/>
    <property type="evidence" value="ECO:0007669"/>
    <property type="project" value="UniProtKB-KW"/>
</dbReference>
<dbReference type="InterPro" id="IPR014015">
    <property type="entry name" value="Helicase_SF3_DNA-vir"/>
</dbReference>
<dbReference type="PANTHER" id="PTHR35372:SF2">
    <property type="entry name" value="SF3 HELICASE DOMAIN-CONTAINING PROTEIN"/>
    <property type="match status" value="1"/>
</dbReference>
<gene>
    <name evidence="6" type="ORF">BN1321_330049</name>
</gene>
<evidence type="ECO:0000313" key="7">
    <source>
        <dbReference type="Proteomes" id="UP000039437"/>
    </source>
</evidence>
<dbReference type="InterPro" id="IPR051620">
    <property type="entry name" value="ORF904-like_C"/>
</dbReference>
<evidence type="ECO:0000256" key="2">
    <source>
        <dbReference type="ARBA" id="ARBA00022801"/>
    </source>
</evidence>
<dbReference type="PANTHER" id="PTHR35372">
    <property type="entry name" value="ATP BINDING PROTEIN-RELATED"/>
    <property type="match status" value="1"/>
</dbReference>
<evidence type="ECO:0000256" key="1">
    <source>
        <dbReference type="ARBA" id="ARBA00022741"/>
    </source>
</evidence>
<dbReference type="InterPro" id="IPR006500">
    <property type="entry name" value="Helicase_put_C_phage/plasmid"/>
</dbReference>
<sequence>MTIFPDFLENKTMFDEKDFFDGNKFKFYEFALFLYEEYHGCYIDNRPHVFTGKKYEPLNIDVVRKITIKYIPSLREQQNKEVFQKLKTLCLGNHQEQCPARYIGLKNGIYDTVEERLNPFSPQYYITNIIDVDFDKGAQSDLIERFIKDISNEDEEVEQLIYEMIGYGLYRDNFLQVAFFYYSPGGNGKTTLLKLLHHFYNPENTTALSFNDLNDKFKPANLQGKLVNIADDIDPNRIKDTGNFKIIVTGNYITLEFKGQDAFEFKPYVKLIFASNELPMSNDKSEGFYRRMVIIPMLRKFGKGGQKKDPMLLNKLITPHNMSALLNLALKGLKRTLENNEIIEPKIARKTKEEYQFENNPVLQFIEDATDKDYRQLPVVEGRNTDKAYEIYQIWCVNNGYHHLNKFNFSKELAKIGYKTVSYYSRVEEKSKRFYKKENTINIYDVDGSILKKLTE</sequence>
<dbReference type="InterPro" id="IPR004968">
    <property type="entry name" value="DNA_primase/NTPase_C"/>
</dbReference>
<evidence type="ECO:0000313" key="6">
    <source>
        <dbReference type="EMBL" id="CRI15110.1"/>
    </source>
</evidence>
<dbReference type="AlphaFoldDB" id="A0A0U1MQK2"/>
<evidence type="ECO:0000256" key="3">
    <source>
        <dbReference type="ARBA" id="ARBA00022806"/>
    </source>
</evidence>
<organism evidence="6 7">
    <name type="scientific">Staphylococcus aureus</name>
    <dbReference type="NCBI Taxonomy" id="1280"/>
    <lineage>
        <taxon>Bacteria</taxon>
        <taxon>Bacillati</taxon>
        <taxon>Bacillota</taxon>
        <taxon>Bacilli</taxon>
        <taxon>Bacillales</taxon>
        <taxon>Staphylococcaceae</taxon>
        <taxon>Staphylococcus</taxon>
    </lineage>
</organism>
<dbReference type="InterPro" id="IPR045455">
    <property type="entry name" value="NrS-1_pol-like_helicase"/>
</dbReference>
<dbReference type="SMART" id="SM00885">
    <property type="entry name" value="D5_N"/>
    <property type="match status" value="1"/>
</dbReference>